<dbReference type="Gene3D" id="3.30.70.330">
    <property type="match status" value="1"/>
</dbReference>
<dbReference type="EMBL" id="JBFMKM010000013">
    <property type="protein sequence ID" value="KAL1301888.1"/>
    <property type="molecule type" value="Genomic_DNA"/>
</dbReference>
<dbReference type="RefSeq" id="XP_069198164.1">
    <property type="nucleotide sequence ID" value="XM_069345959.1"/>
</dbReference>
<feature type="compositionally biased region" description="Low complexity" evidence="1">
    <location>
        <begin position="517"/>
        <end position="526"/>
    </location>
</feature>
<proteinExistence type="predicted"/>
<feature type="compositionally biased region" description="Basic residues" evidence="1">
    <location>
        <begin position="105"/>
        <end position="114"/>
    </location>
</feature>
<evidence type="ECO:0000256" key="1">
    <source>
        <dbReference type="SAM" id="MobiDB-lite"/>
    </source>
</evidence>
<dbReference type="Proteomes" id="UP001562354">
    <property type="component" value="Unassembled WGS sequence"/>
</dbReference>
<feature type="compositionally biased region" description="Acidic residues" evidence="1">
    <location>
        <begin position="669"/>
        <end position="678"/>
    </location>
</feature>
<feature type="region of interest" description="Disordered" evidence="1">
    <location>
        <begin position="661"/>
        <end position="687"/>
    </location>
</feature>
<sequence length="728" mass="80498">MTDTATARVRLHITPFTPTLFPTVIAPSIRPQATNVSFHTIQTEPTKGFGYVELPSADADKLRKKLHGMVLKGAKMKIEIARPEKRKLVVVEENVTDDDEDVVGKQKRAKKTKRRDGEYPGFELPQGRSVKRGWTDNSSSNNNSNSNNIPIDDKKRKQEKSKYTSNREVLFKTNLPEAAAAILRTDARKARKVADKKEQKLREKAHQHRTPAVIHEFAKNTQYPSFLRQEPTNANHGVASEFVAGKGWVDQQGNIVEAAAVGNKREERLAAMPQNEIEIKDDDLDEFVQSKRREAAVLLAQPQAANADEAHEEEEEVAVEEPQVDEQTRARLAEFDQMFGDDSDSDEHFGDVVSGDDDEDGKEIDVVTVVQNEEEEQEGDANVDASVVGSENDDNDDSETVNELKETPAGGASPSLDDRDSSPEVETGRGHSKPAKPDVMSDIEDDNSDDSSEDASSDSDSDSDSDPASGSGPASDSDGSSSSSEDDSSSSPSDSESEDSEEAATSPQPTPRPAAVQQSTPPQQTEQQREIHPLEALYKKSKSDGTPKPAPINTSFSFGFSNDNASDTASILGEDTNEYYYNNDDDETMPQTPFANQRGRGIRSAAPTPDTAAIGKRFSFSLGNNNNNNNNNNNSTYDEEDIYEEDENETDEMAAVNYLPVGTRKSFADDDEKEEEDTAAAGAKHETPFAKWFWENRGDSNRAWKKRRREVMKVARQRENRRVTRKIV</sequence>
<protein>
    <submittedName>
        <fullName evidence="2">Uncharacterized protein</fullName>
    </submittedName>
</protein>
<comment type="caution">
    <text evidence="2">The sequence shown here is derived from an EMBL/GenBank/DDBJ whole genome shotgun (WGS) entry which is preliminary data.</text>
</comment>
<dbReference type="InterPro" id="IPR035979">
    <property type="entry name" value="RBD_domain_sf"/>
</dbReference>
<feature type="compositionally biased region" description="Basic and acidic residues" evidence="1">
    <location>
        <begin position="151"/>
        <end position="162"/>
    </location>
</feature>
<feature type="compositionally biased region" description="Basic and acidic residues" evidence="1">
    <location>
        <begin position="416"/>
        <end position="429"/>
    </location>
</feature>
<feature type="compositionally biased region" description="Basic and acidic residues" evidence="1">
    <location>
        <begin position="527"/>
        <end position="545"/>
    </location>
</feature>
<feature type="compositionally biased region" description="Acidic residues" evidence="1">
    <location>
        <begin position="391"/>
        <end position="400"/>
    </location>
</feature>
<evidence type="ECO:0000313" key="2">
    <source>
        <dbReference type="EMBL" id="KAL1301888.1"/>
    </source>
</evidence>
<organism evidence="2 3">
    <name type="scientific">Neodothiora populina</name>
    <dbReference type="NCBI Taxonomy" id="2781224"/>
    <lineage>
        <taxon>Eukaryota</taxon>
        <taxon>Fungi</taxon>
        <taxon>Dikarya</taxon>
        <taxon>Ascomycota</taxon>
        <taxon>Pezizomycotina</taxon>
        <taxon>Dothideomycetes</taxon>
        <taxon>Dothideomycetidae</taxon>
        <taxon>Dothideales</taxon>
        <taxon>Dothioraceae</taxon>
        <taxon>Neodothiora</taxon>
    </lineage>
</organism>
<dbReference type="GeneID" id="95979767"/>
<feature type="region of interest" description="Disordered" evidence="1">
    <location>
        <begin position="299"/>
        <end position="609"/>
    </location>
</feature>
<feature type="compositionally biased region" description="Acidic residues" evidence="1">
    <location>
        <begin position="441"/>
        <end position="465"/>
    </location>
</feature>
<accession>A0ABR3P6U1</accession>
<feature type="compositionally biased region" description="Low complexity" evidence="1">
    <location>
        <begin position="466"/>
        <end position="494"/>
    </location>
</feature>
<feature type="compositionally biased region" description="Polar residues" evidence="1">
    <location>
        <begin position="552"/>
        <end position="569"/>
    </location>
</feature>
<gene>
    <name evidence="2" type="ORF">AAFC00_006068</name>
</gene>
<dbReference type="SUPFAM" id="SSF54928">
    <property type="entry name" value="RNA-binding domain, RBD"/>
    <property type="match status" value="1"/>
</dbReference>
<feature type="compositionally biased region" description="Low complexity" evidence="1">
    <location>
        <begin position="137"/>
        <end position="148"/>
    </location>
</feature>
<keyword evidence="3" id="KW-1185">Reference proteome</keyword>
<feature type="compositionally biased region" description="Acidic residues" evidence="1">
    <location>
        <begin position="372"/>
        <end position="381"/>
    </location>
</feature>
<dbReference type="InterPro" id="IPR012677">
    <property type="entry name" value="Nucleotide-bd_a/b_plait_sf"/>
</dbReference>
<feature type="region of interest" description="Disordered" evidence="1">
    <location>
        <begin position="95"/>
        <end position="167"/>
    </location>
</feature>
<reference evidence="2 3" key="1">
    <citation type="submission" date="2024-07" db="EMBL/GenBank/DDBJ databases">
        <title>Draft sequence of the Neodothiora populina.</title>
        <authorList>
            <person name="Drown D.D."/>
            <person name="Schuette U.S."/>
            <person name="Buechlein A.B."/>
            <person name="Rusch D.R."/>
            <person name="Winton L.W."/>
            <person name="Adams G.A."/>
        </authorList>
    </citation>
    <scope>NUCLEOTIDE SEQUENCE [LARGE SCALE GENOMIC DNA]</scope>
    <source>
        <strain evidence="2 3">CPC 39397</strain>
    </source>
</reference>
<evidence type="ECO:0000313" key="3">
    <source>
        <dbReference type="Proteomes" id="UP001562354"/>
    </source>
</evidence>
<feature type="compositionally biased region" description="Acidic residues" evidence="1">
    <location>
        <begin position="310"/>
        <end position="324"/>
    </location>
</feature>
<name>A0ABR3P6U1_9PEZI</name>